<reference evidence="2 3" key="1">
    <citation type="submission" date="2020-05" db="EMBL/GenBank/DDBJ databases">
        <title>FDA dAtabase for Regulatory Grade micrObial Sequences (FDA-ARGOS): Supporting development and validation of Infectious Disease Dx tests.</title>
        <authorList>
            <person name="Sproer C."/>
            <person name="Gronow S."/>
            <person name="Severitt S."/>
            <person name="Schroder I."/>
            <person name="Tallon L."/>
            <person name="Sadzewicz L."/>
            <person name="Zhao X."/>
            <person name="Vavikolanu K."/>
            <person name="Mehta A."/>
            <person name="Aluvathingal J."/>
            <person name="Nadendla S."/>
            <person name="Myers T."/>
            <person name="Yan Y."/>
            <person name="Sichtig H."/>
        </authorList>
    </citation>
    <scope>NUCLEOTIDE SEQUENCE [LARGE SCALE GENOMIC DNA]</scope>
    <source>
        <strain evidence="2 3">FDAARGOS_787</strain>
    </source>
</reference>
<gene>
    <name evidence="2" type="primary">sctB</name>
    <name evidence="2" type="ORF">FOC81_24785</name>
</gene>
<evidence type="ECO:0000313" key="3">
    <source>
        <dbReference type="Proteomes" id="UP000509782"/>
    </source>
</evidence>
<dbReference type="AlphaFoldDB" id="A0A6N0JRF6"/>
<dbReference type="NCBIfam" id="NF038055">
    <property type="entry name" value="T3SS_SctB_pilot"/>
    <property type="match status" value="2"/>
</dbReference>
<dbReference type="RefSeq" id="WP_174717046.1">
    <property type="nucleotide sequence ID" value="NZ_CP054569.1"/>
</dbReference>
<evidence type="ECO:0000313" key="2">
    <source>
        <dbReference type="EMBL" id="QKQ49741.1"/>
    </source>
</evidence>
<accession>A0A6N0JRF6</accession>
<proteinExistence type="predicted"/>
<protein>
    <submittedName>
        <fullName evidence="2">Type III secretion system translocon subunit SctB</fullName>
    </submittedName>
</protein>
<dbReference type="EMBL" id="CP054569">
    <property type="protein sequence ID" value="QKQ49741.1"/>
    <property type="molecule type" value="Genomic_DNA"/>
</dbReference>
<name>A0A6N0JRF6_ACHDE</name>
<sequence>MSINSVGAGGANLPANFDDLIKNASPDVLKGIRDTLQSAGKESEAIRQNLLDAMGSIGSLDADALGQIQAAMSRKLQEAAGGASPLQAPEGQVGAGAGSALDALSRLSEQEVQTDIYAFMMLFQQLAQTMRSSAREVRATELQAQVDTLKGAADEMRKAAQDRMVGAMTQGAFQIAGGLAQVRAGVQQAGVVASGGSESLAKSYSDKGAGYSGVASGIGTMVNAAQERKAAEHDAKRSELEAQSKVHESGMQQANELAQQMMDVIRDVRDKLSAIEQSRVETNRGIARNI</sequence>
<evidence type="ECO:0000256" key="1">
    <source>
        <dbReference type="SAM" id="Coils"/>
    </source>
</evidence>
<dbReference type="Proteomes" id="UP000509782">
    <property type="component" value="Chromosome"/>
</dbReference>
<keyword evidence="1" id="KW-0175">Coiled coil</keyword>
<feature type="coiled-coil region" evidence="1">
    <location>
        <begin position="221"/>
        <end position="271"/>
    </location>
</feature>
<organism evidence="2 3">
    <name type="scientific">Achromobacter denitrificans</name>
    <name type="common">Alcaligenes denitrificans</name>
    <dbReference type="NCBI Taxonomy" id="32002"/>
    <lineage>
        <taxon>Bacteria</taxon>
        <taxon>Pseudomonadati</taxon>
        <taxon>Pseudomonadota</taxon>
        <taxon>Betaproteobacteria</taxon>
        <taxon>Burkholderiales</taxon>
        <taxon>Alcaligenaceae</taxon>
        <taxon>Achromobacter</taxon>
    </lineage>
</organism>